<dbReference type="Gene3D" id="2.60.40.10">
    <property type="entry name" value="Immunoglobulins"/>
    <property type="match status" value="1"/>
</dbReference>
<proteinExistence type="inferred from homology"/>
<dbReference type="Proteomes" id="UP000198598">
    <property type="component" value="Unassembled WGS sequence"/>
</dbReference>
<keyword evidence="4 5" id="KW-0720">Serine protease</keyword>
<keyword evidence="2 5" id="KW-0645">Protease</keyword>
<dbReference type="OrthoDB" id="9792152at2"/>
<comment type="similarity">
    <text evidence="1 5">Belongs to the peptidase S8 family.</text>
</comment>
<dbReference type="Pfam" id="PF00082">
    <property type="entry name" value="Peptidase_S8"/>
    <property type="match status" value="1"/>
</dbReference>
<reference evidence="9 10" key="1">
    <citation type="submission" date="2016-10" db="EMBL/GenBank/DDBJ databases">
        <authorList>
            <person name="de Groot N.N."/>
        </authorList>
    </citation>
    <scope>NUCLEOTIDE SEQUENCE [LARGE SCALE GENOMIC DNA]</scope>
    <source>
        <strain evidence="9 10">DSM 26130</strain>
    </source>
</reference>
<organism evidence="9 10">
    <name type="scientific">Spirosoma endophyticum</name>
    <dbReference type="NCBI Taxonomy" id="662367"/>
    <lineage>
        <taxon>Bacteria</taxon>
        <taxon>Pseudomonadati</taxon>
        <taxon>Bacteroidota</taxon>
        <taxon>Cytophagia</taxon>
        <taxon>Cytophagales</taxon>
        <taxon>Cytophagaceae</taxon>
        <taxon>Spirosoma</taxon>
    </lineage>
</organism>
<dbReference type="InterPro" id="IPR023828">
    <property type="entry name" value="Peptidase_S8_Ser-AS"/>
</dbReference>
<dbReference type="InterPro" id="IPR013783">
    <property type="entry name" value="Ig-like_fold"/>
</dbReference>
<feature type="active site" description="Charge relay system" evidence="5">
    <location>
        <position position="136"/>
    </location>
</feature>
<dbReference type="InterPro" id="IPR034058">
    <property type="entry name" value="TagA/B/C/D_pept_dom"/>
</dbReference>
<accession>A0A1I1Q5M1</accession>
<evidence type="ECO:0000313" key="9">
    <source>
        <dbReference type="EMBL" id="SFD15148.1"/>
    </source>
</evidence>
<evidence type="ECO:0000256" key="5">
    <source>
        <dbReference type="PROSITE-ProRule" id="PRU01240"/>
    </source>
</evidence>
<keyword evidence="10" id="KW-1185">Reference proteome</keyword>
<evidence type="ECO:0000259" key="7">
    <source>
        <dbReference type="Pfam" id="PF00082"/>
    </source>
</evidence>
<dbReference type="InterPro" id="IPR045474">
    <property type="entry name" value="GEVED"/>
</dbReference>
<dbReference type="GO" id="GO:0004252">
    <property type="term" value="F:serine-type endopeptidase activity"/>
    <property type="evidence" value="ECO:0007669"/>
    <property type="project" value="UniProtKB-UniRule"/>
</dbReference>
<dbReference type="RefSeq" id="WP_093826094.1">
    <property type="nucleotide sequence ID" value="NZ_FOLQ01000003.1"/>
</dbReference>
<dbReference type="PANTHER" id="PTHR43399">
    <property type="entry name" value="SUBTILISIN-RELATED"/>
    <property type="match status" value="1"/>
</dbReference>
<dbReference type="InterPro" id="IPR008979">
    <property type="entry name" value="Galactose-bd-like_sf"/>
</dbReference>
<evidence type="ECO:0000256" key="2">
    <source>
        <dbReference type="ARBA" id="ARBA00022670"/>
    </source>
</evidence>
<gene>
    <name evidence="9" type="ORF">SAMN05216167_103526</name>
</gene>
<evidence type="ECO:0000256" key="3">
    <source>
        <dbReference type="ARBA" id="ARBA00022801"/>
    </source>
</evidence>
<feature type="active site" description="Charge relay system" evidence="5">
    <location>
        <position position="389"/>
    </location>
</feature>
<dbReference type="STRING" id="662367.SAMN05216167_103526"/>
<dbReference type="Pfam" id="PF20009">
    <property type="entry name" value="GEVED"/>
    <property type="match status" value="1"/>
</dbReference>
<dbReference type="SUPFAM" id="SSF52743">
    <property type="entry name" value="Subtilisin-like"/>
    <property type="match status" value="1"/>
</dbReference>
<feature type="active site" description="Charge relay system" evidence="5">
    <location>
        <position position="166"/>
    </location>
</feature>
<feature type="signal peptide" evidence="6">
    <location>
        <begin position="1"/>
        <end position="27"/>
    </location>
</feature>
<evidence type="ECO:0000256" key="6">
    <source>
        <dbReference type="SAM" id="SignalP"/>
    </source>
</evidence>
<dbReference type="InterPro" id="IPR036852">
    <property type="entry name" value="Peptidase_S8/S53_dom_sf"/>
</dbReference>
<dbReference type="Gene3D" id="2.60.120.380">
    <property type="match status" value="1"/>
</dbReference>
<feature type="chain" id="PRO_5011727171" evidence="6">
    <location>
        <begin position="28"/>
        <end position="1351"/>
    </location>
</feature>
<dbReference type="SUPFAM" id="SSF49785">
    <property type="entry name" value="Galactose-binding domain-like"/>
    <property type="match status" value="1"/>
</dbReference>
<dbReference type="InterPro" id="IPR000209">
    <property type="entry name" value="Peptidase_S8/S53_dom"/>
</dbReference>
<evidence type="ECO:0000256" key="1">
    <source>
        <dbReference type="ARBA" id="ARBA00011073"/>
    </source>
</evidence>
<dbReference type="CDD" id="cd04842">
    <property type="entry name" value="Peptidases_S8_Kp43_protease"/>
    <property type="match status" value="1"/>
</dbReference>
<dbReference type="EMBL" id="FOLQ01000003">
    <property type="protein sequence ID" value="SFD15148.1"/>
    <property type="molecule type" value="Genomic_DNA"/>
</dbReference>
<keyword evidence="6" id="KW-0732">Signal</keyword>
<dbReference type="InterPro" id="IPR051048">
    <property type="entry name" value="Peptidase_S8/S53_subtilisin"/>
</dbReference>
<feature type="domain" description="GEVED" evidence="8">
    <location>
        <begin position="659"/>
        <end position="737"/>
    </location>
</feature>
<keyword evidence="3 5" id="KW-0378">Hydrolase</keyword>
<dbReference type="PROSITE" id="PS51892">
    <property type="entry name" value="SUBTILASE"/>
    <property type="match status" value="1"/>
</dbReference>
<name>A0A1I1Q5M1_9BACT</name>
<dbReference type="PROSITE" id="PS00138">
    <property type="entry name" value="SUBTILASE_SER"/>
    <property type="match status" value="1"/>
</dbReference>
<dbReference type="Gene3D" id="3.40.50.200">
    <property type="entry name" value="Peptidase S8/S53 domain"/>
    <property type="match status" value="1"/>
</dbReference>
<feature type="domain" description="Peptidase S8/S53" evidence="7">
    <location>
        <begin position="148"/>
        <end position="444"/>
    </location>
</feature>
<dbReference type="PANTHER" id="PTHR43399:SF4">
    <property type="entry name" value="CELL WALL-ASSOCIATED PROTEASE"/>
    <property type="match status" value="1"/>
</dbReference>
<evidence type="ECO:0000313" key="10">
    <source>
        <dbReference type="Proteomes" id="UP000198598"/>
    </source>
</evidence>
<protein>
    <submittedName>
        <fullName evidence="9">Subtilase family protein</fullName>
    </submittedName>
</protein>
<evidence type="ECO:0000256" key="4">
    <source>
        <dbReference type="ARBA" id="ARBA00022825"/>
    </source>
</evidence>
<evidence type="ECO:0000259" key="8">
    <source>
        <dbReference type="Pfam" id="PF20009"/>
    </source>
</evidence>
<sequence length="1351" mass="141990">MLQRLWFRLFLALTTGFIGFNATTLTAQSLPYSASQRQQIIQLQQTIQKVYDANYSVAVSLAKKLGRPLREVRSDGRIVELAGVDALGNLLYNATNVGNTQVANITRTSSLYSGGSLGLNLSGSSASVQTKLGIWDGGAVRTTHVELTGRVTQKDNASATADDEEHPTHVATTMIGTGVNALARGMAFGAKLQAWDFSSDISEMTTASPNLLVSNHSYGTQAGYQYNPDRAGTVKWEWYGDTTISRVYDYKFGQYDSRSQAWDQIATNAPYYLMVKSAGNDHAANGYTAGQPYVLINHNNRTSTVPRDFQTGYDQISTYGAAKNMLSVGAANALPYGYNQPSDVVIADFSSWGPADDGRIKPDIVGIGVSVLSANSSSDSAYVTLSGTSMSSPNVSGSVLLLQEYYNQLNAGKFMRSSTLRGLVLHTASEAGANPGPDYIFGWGLLNTEQAARVIGNVDKSHLLSERTLTQGQRDTIQVVASGRGTLVATICWTDPASAPTNTLNDRTPKLVNDLDLRVNDGTATSLPWTLDPNNPSAAATRADNIRDNIEQVRIDNAVPGKTYTLAITNKATLNSGKQDYALIVSGVGGVAYCASAPTSSANSKINGVAFGAINQTGASGCTTYNDFTQKTIATIQASQTIPLSVTTGTCGTSNNVVVKAFADWNADGNFTETGDNVATSGVLNGPGVFTANVTIPQSVTIGQLVRLRIVATETSDPNSVNPCGSYGNGETQDYLLRVIQTTTDVGATALISPATGFCGQTNTQVDVAIRVHNYGSADQTNVPVSVKITDAANAEVATLTGTVPTLTAFHDAQLTLSTTTTLAPNQTYRFTITTNLSNDQDAANNTVTENRITAAAPANGLFTATRCGSDTLISLRNSGGGTAFWFDSPTGGSLLAAGNQVAVKTLPATGQFYATLNEFSGIIGPTSKQAFGGGSYAGNFGPAPLISTTVPLTIESARLYIATAGQLTFTVQRYDNTTISSVTLDVTPTRNQSLTATNSSGQLADDPNDQGAIYPLNLRIPAAGDYKITIDYANGASIFRSNTAVGGFPYQLTDQAGTPIVKIKGSLYASSATTTDTLTNAWYYLYNIKVRSLDCPSPQRTAVTPTTGAAATASITPSGSVSVCQGASITLQANTGTGLSYQWYNNGQAITGATNSTLLVASAGSYVVQVANTCLPVRSSAVAVTVRTAQTPAISINSFTLTTSATTNIQWLLNGVAIPGATGTTYSVTQSGRYSVKGSVNGCGEVISNDVVLTILAVEPDPGEATLSVYPNPVTKQVTVSIMATSLLTQPPTLRLTDLRGLTIRTATLTRDGKNYSTIMDVADLPGGTFIVVVEDDKAQRVGVKRISKQ</sequence>
<dbReference type="GO" id="GO:0006508">
    <property type="term" value="P:proteolysis"/>
    <property type="evidence" value="ECO:0007669"/>
    <property type="project" value="UniProtKB-KW"/>
</dbReference>